<sequence length="113" mass="13114">MDFKSLETLTKEFVDTQKKYEQISERHRLLITQQSENDMVFKELEQLESDAVIFKLVGNVMVKQSLEDSKANVSKRLEYIKSELQSISKVSQDLQKTLIEKSSKIEKIQSKAS</sequence>
<dbReference type="Proteomes" id="UP000001460">
    <property type="component" value="Unassembled WGS sequence"/>
</dbReference>
<gene>
    <name evidence="3" type="ORF">CMU_042830</name>
</gene>
<dbReference type="VEuPathDB" id="CryptoDB:CMU_042830"/>
<dbReference type="EMBL" id="DS989726">
    <property type="protein sequence ID" value="EEA05209.1"/>
    <property type="molecule type" value="Genomic_DNA"/>
</dbReference>
<evidence type="ECO:0000313" key="4">
    <source>
        <dbReference type="Proteomes" id="UP000001460"/>
    </source>
</evidence>
<keyword evidence="4" id="KW-1185">Reference proteome</keyword>
<organism evidence="3 4">
    <name type="scientific">Cryptosporidium muris (strain RN66)</name>
    <dbReference type="NCBI Taxonomy" id="441375"/>
    <lineage>
        <taxon>Eukaryota</taxon>
        <taxon>Sar</taxon>
        <taxon>Alveolata</taxon>
        <taxon>Apicomplexa</taxon>
        <taxon>Conoidasida</taxon>
        <taxon>Coccidia</taxon>
        <taxon>Eucoccidiorida</taxon>
        <taxon>Eimeriorina</taxon>
        <taxon>Cryptosporidiidae</taxon>
        <taxon>Cryptosporidium</taxon>
    </lineage>
</organism>
<dbReference type="PANTHER" id="PTHR21431">
    <property type="entry name" value="PREFOLDIN SUBUNIT 6"/>
    <property type="match status" value="1"/>
</dbReference>
<dbReference type="OMA" id="KCYDTIT"/>
<dbReference type="OrthoDB" id="248120at2759"/>
<evidence type="ECO:0000256" key="1">
    <source>
        <dbReference type="ARBA" id="ARBA00008045"/>
    </source>
</evidence>
<evidence type="ECO:0000313" key="3">
    <source>
        <dbReference type="EMBL" id="EEA05209.1"/>
    </source>
</evidence>
<dbReference type="Pfam" id="PF01920">
    <property type="entry name" value="Prefoldin_2"/>
    <property type="match status" value="1"/>
</dbReference>
<dbReference type="InterPro" id="IPR002777">
    <property type="entry name" value="PFD_beta-like"/>
</dbReference>
<dbReference type="PANTHER" id="PTHR21431:SF0">
    <property type="entry name" value="PREFOLDIN SUBUNIT 6"/>
    <property type="match status" value="1"/>
</dbReference>
<dbReference type="Gene3D" id="1.10.287.370">
    <property type="match status" value="1"/>
</dbReference>
<dbReference type="CDD" id="cd23161">
    <property type="entry name" value="Prefoldin_6"/>
    <property type="match status" value="1"/>
</dbReference>
<protein>
    <submittedName>
        <fullName evidence="3">Prefoldin subunit 6, putative</fullName>
    </submittedName>
</protein>
<dbReference type="GO" id="GO:0005737">
    <property type="term" value="C:cytoplasm"/>
    <property type="evidence" value="ECO:0007669"/>
    <property type="project" value="TreeGrafter"/>
</dbReference>
<evidence type="ECO:0000256" key="2">
    <source>
        <dbReference type="ARBA" id="ARBA00023186"/>
    </source>
</evidence>
<dbReference type="RefSeq" id="XP_002139558.1">
    <property type="nucleotide sequence ID" value="XM_002139522.1"/>
</dbReference>
<accession>B6AAG8</accession>
<dbReference type="STRING" id="441375.B6AAG8"/>
<dbReference type="GeneID" id="6994634"/>
<dbReference type="SUPFAM" id="SSF46579">
    <property type="entry name" value="Prefoldin"/>
    <property type="match status" value="1"/>
</dbReference>
<name>B6AAG8_CRYMR</name>
<reference evidence="3" key="1">
    <citation type="submission" date="2008-06" db="EMBL/GenBank/DDBJ databases">
        <authorList>
            <person name="Lorenzi H."/>
            <person name="Inman J."/>
            <person name="Miller J."/>
            <person name="Schobel S."/>
            <person name="Amedeo P."/>
            <person name="Caler E.V."/>
            <person name="da Silva J."/>
        </authorList>
    </citation>
    <scope>NUCLEOTIDE SEQUENCE [LARGE SCALE GENOMIC DNA]</scope>
    <source>
        <strain evidence="3">RN66</strain>
    </source>
</reference>
<dbReference type="InterPro" id="IPR009053">
    <property type="entry name" value="Prefoldin"/>
</dbReference>
<proteinExistence type="inferred from homology"/>
<dbReference type="GO" id="GO:0006457">
    <property type="term" value="P:protein folding"/>
    <property type="evidence" value="ECO:0007669"/>
    <property type="project" value="InterPro"/>
</dbReference>
<dbReference type="eggNOG" id="KOG3478">
    <property type="taxonomic scope" value="Eukaryota"/>
</dbReference>
<dbReference type="GO" id="GO:0051082">
    <property type="term" value="F:unfolded protein binding"/>
    <property type="evidence" value="ECO:0007669"/>
    <property type="project" value="InterPro"/>
</dbReference>
<dbReference type="GO" id="GO:0016272">
    <property type="term" value="C:prefoldin complex"/>
    <property type="evidence" value="ECO:0007669"/>
    <property type="project" value="InterPro"/>
</dbReference>
<dbReference type="GO" id="GO:0051087">
    <property type="term" value="F:protein-folding chaperone binding"/>
    <property type="evidence" value="ECO:0007669"/>
    <property type="project" value="TreeGrafter"/>
</dbReference>
<keyword evidence="2" id="KW-0143">Chaperone</keyword>
<comment type="similarity">
    <text evidence="1">Belongs to the prefoldin subunit beta family.</text>
</comment>
<dbReference type="GO" id="GO:0051131">
    <property type="term" value="P:chaperone-mediated protein complex assembly"/>
    <property type="evidence" value="ECO:0007669"/>
    <property type="project" value="TreeGrafter"/>
</dbReference>
<dbReference type="AlphaFoldDB" id="B6AAG8"/>